<organism evidence="2 3">
    <name type="scientific">Terrabacter ginsenosidimutans</name>
    <dbReference type="NCBI Taxonomy" id="490575"/>
    <lineage>
        <taxon>Bacteria</taxon>
        <taxon>Bacillati</taxon>
        <taxon>Actinomycetota</taxon>
        <taxon>Actinomycetes</taxon>
        <taxon>Micrococcales</taxon>
        <taxon>Intrasporangiaceae</taxon>
        <taxon>Terrabacter</taxon>
    </lineage>
</organism>
<proteinExistence type="predicted"/>
<evidence type="ECO:0000256" key="1">
    <source>
        <dbReference type="SAM" id="MobiDB-lite"/>
    </source>
</evidence>
<dbReference type="EMBL" id="BAABDC010000001">
    <property type="protein sequence ID" value="GAA3694911.1"/>
    <property type="molecule type" value="Genomic_DNA"/>
</dbReference>
<dbReference type="Proteomes" id="UP001501468">
    <property type="component" value="Unassembled WGS sequence"/>
</dbReference>
<accession>A0ABP7CUI2</accession>
<comment type="caution">
    <text evidence="2">The sequence shown here is derived from an EMBL/GenBank/DDBJ whole genome shotgun (WGS) entry which is preliminary data.</text>
</comment>
<name>A0ABP7CUI2_9MICO</name>
<feature type="region of interest" description="Disordered" evidence="1">
    <location>
        <begin position="1"/>
        <end position="60"/>
    </location>
</feature>
<evidence type="ECO:0000313" key="3">
    <source>
        <dbReference type="Proteomes" id="UP001501468"/>
    </source>
</evidence>
<feature type="compositionally biased region" description="Basic and acidic residues" evidence="1">
    <location>
        <begin position="41"/>
        <end position="60"/>
    </location>
</feature>
<protein>
    <submittedName>
        <fullName evidence="2">Uncharacterized protein</fullName>
    </submittedName>
</protein>
<evidence type="ECO:0000313" key="2">
    <source>
        <dbReference type="EMBL" id="GAA3694911.1"/>
    </source>
</evidence>
<feature type="compositionally biased region" description="Polar residues" evidence="1">
    <location>
        <begin position="1"/>
        <end position="10"/>
    </location>
</feature>
<sequence length="369" mass="39017">MRLSSSTSGLRASLDGDGSVVRVGTGIGSRSASPGDAGGGEVHRSLTELEARAREAQESGDLHALASVEESLGSLHLEHHPPRRRPEPPERAVISAKERSLLQRKAFRAALPQVSVFKRAARTKARAIAETEADSFSHTLDLAHVVIAQHRAAALDDEWNGLAEHDRCAVIAELEAEFAAAACGCTCVDAGWDVDTSRGYVTVVCRYPGVDIVAERGPGVSSSGRRMLRRRTRAERNSLYLSGLASFALAAARRAISVAVAADDVHLVIVRGPEDGDGLEPIYVGSLSREAVTLRPSLADPVPLLLGSAVRPLQFDGPAHDLVAVAPDADVMDIVRLCDEAIRDAQIDELLDRASADGAGQAGSLQDAD</sequence>
<keyword evidence="3" id="KW-1185">Reference proteome</keyword>
<gene>
    <name evidence="2" type="ORF">GCM10022399_09300</name>
</gene>
<reference evidence="3" key="1">
    <citation type="journal article" date="2019" name="Int. J. Syst. Evol. Microbiol.">
        <title>The Global Catalogue of Microorganisms (GCM) 10K type strain sequencing project: providing services to taxonomists for standard genome sequencing and annotation.</title>
        <authorList>
            <consortium name="The Broad Institute Genomics Platform"/>
            <consortium name="The Broad Institute Genome Sequencing Center for Infectious Disease"/>
            <person name="Wu L."/>
            <person name="Ma J."/>
        </authorList>
    </citation>
    <scope>NUCLEOTIDE SEQUENCE [LARGE SCALE GENOMIC DNA]</scope>
    <source>
        <strain evidence="3">JCM 17125</strain>
    </source>
</reference>